<reference evidence="1 2" key="1">
    <citation type="submission" date="2019-05" db="EMBL/GenBank/DDBJ databases">
        <title>Another draft genome of Portunus trituberculatus and its Hox gene families provides insights of decapod evolution.</title>
        <authorList>
            <person name="Jeong J.-H."/>
            <person name="Song I."/>
            <person name="Kim S."/>
            <person name="Choi T."/>
            <person name="Kim D."/>
            <person name="Ryu S."/>
            <person name="Kim W."/>
        </authorList>
    </citation>
    <scope>NUCLEOTIDE SEQUENCE [LARGE SCALE GENOMIC DNA]</scope>
    <source>
        <tissue evidence="1">Muscle</tissue>
    </source>
</reference>
<accession>A0A5B7FK59</accession>
<evidence type="ECO:0000313" key="2">
    <source>
        <dbReference type="Proteomes" id="UP000324222"/>
    </source>
</evidence>
<name>A0A5B7FK59_PORTR</name>
<gene>
    <name evidence="1" type="ORF">E2C01_039066</name>
</gene>
<evidence type="ECO:0000313" key="1">
    <source>
        <dbReference type="EMBL" id="MPC45368.1"/>
    </source>
</evidence>
<keyword evidence="2" id="KW-1185">Reference proteome</keyword>
<dbReference type="OrthoDB" id="408631at2759"/>
<protein>
    <submittedName>
        <fullName evidence="1">Uncharacterized protein</fullName>
    </submittedName>
</protein>
<dbReference type="EMBL" id="VSRR010006692">
    <property type="protein sequence ID" value="MPC45368.1"/>
    <property type="molecule type" value="Genomic_DNA"/>
</dbReference>
<sequence length="97" mass="10755">MEIGPASLDFNAGDVAPVQLSQRIFDHYLGGVKIKKADADKICQLFGDRHFNIGHDLMSALYARNVGATKIFLYSLDHRGQRSFGQFFDTDVGSTCE</sequence>
<dbReference type="Proteomes" id="UP000324222">
    <property type="component" value="Unassembled WGS sequence"/>
</dbReference>
<proteinExistence type="predicted"/>
<dbReference type="AlphaFoldDB" id="A0A5B7FK59"/>
<comment type="caution">
    <text evidence="1">The sequence shown here is derived from an EMBL/GenBank/DDBJ whole genome shotgun (WGS) entry which is preliminary data.</text>
</comment>
<organism evidence="1 2">
    <name type="scientific">Portunus trituberculatus</name>
    <name type="common">Swimming crab</name>
    <name type="synonym">Neptunus trituberculatus</name>
    <dbReference type="NCBI Taxonomy" id="210409"/>
    <lineage>
        <taxon>Eukaryota</taxon>
        <taxon>Metazoa</taxon>
        <taxon>Ecdysozoa</taxon>
        <taxon>Arthropoda</taxon>
        <taxon>Crustacea</taxon>
        <taxon>Multicrustacea</taxon>
        <taxon>Malacostraca</taxon>
        <taxon>Eumalacostraca</taxon>
        <taxon>Eucarida</taxon>
        <taxon>Decapoda</taxon>
        <taxon>Pleocyemata</taxon>
        <taxon>Brachyura</taxon>
        <taxon>Eubrachyura</taxon>
        <taxon>Portunoidea</taxon>
        <taxon>Portunidae</taxon>
        <taxon>Portuninae</taxon>
        <taxon>Portunus</taxon>
    </lineage>
</organism>